<evidence type="ECO:0000256" key="5">
    <source>
        <dbReference type="ARBA" id="ARBA00023014"/>
    </source>
</evidence>
<dbReference type="GO" id="GO:0003824">
    <property type="term" value="F:catalytic activity"/>
    <property type="evidence" value="ECO:0007669"/>
    <property type="project" value="InterPro"/>
</dbReference>
<dbReference type="Gene3D" id="3.40.50.280">
    <property type="entry name" value="Cobalamin-binding domain"/>
    <property type="match status" value="1"/>
</dbReference>
<feature type="domain" description="B12-binding" evidence="6">
    <location>
        <begin position="1"/>
        <end position="132"/>
    </location>
</feature>
<evidence type="ECO:0000259" key="6">
    <source>
        <dbReference type="PROSITE" id="PS51332"/>
    </source>
</evidence>
<dbReference type="SMART" id="SM00729">
    <property type="entry name" value="Elp3"/>
    <property type="match status" value="1"/>
</dbReference>
<comment type="cofactor">
    <cofactor evidence="1">
        <name>[4Fe-4S] cluster</name>
        <dbReference type="ChEBI" id="CHEBI:49883"/>
    </cofactor>
</comment>
<dbReference type="OrthoDB" id="9801424at2"/>
<keyword evidence="2" id="KW-0949">S-adenosyl-L-methionine</keyword>
<dbReference type="InterPro" id="IPR036724">
    <property type="entry name" value="Cobalamin-bd_sf"/>
</dbReference>
<dbReference type="InterPro" id="IPR006638">
    <property type="entry name" value="Elp3/MiaA/NifB-like_rSAM"/>
</dbReference>
<organism evidence="8 9">
    <name type="scientific">Caloramator fervidus</name>
    <dbReference type="NCBI Taxonomy" id="29344"/>
    <lineage>
        <taxon>Bacteria</taxon>
        <taxon>Bacillati</taxon>
        <taxon>Bacillota</taxon>
        <taxon>Clostridia</taxon>
        <taxon>Eubacteriales</taxon>
        <taxon>Clostridiaceae</taxon>
        <taxon>Caloramator</taxon>
    </lineage>
</organism>
<dbReference type="Proteomes" id="UP000242850">
    <property type="component" value="Unassembled WGS sequence"/>
</dbReference>
<protein>
    <submittedName>
        <fullName evidence="8">B12-binding domain/radical SAM domain protein, MJ_1487 family</fullName>
    </submittedName>
</protein>
<keyword evidence="5" id="KW-0411">Iron-sulfur</keyword>
<dbReference type="GO" id="GO:0046872">
    <property type="term" value="F:metal ion binding"/>
    <property type="evidence" value="ECO:0007669"/>
    <property type="project" value="UniProtKB-KW"/>
</dbReference>
<dbReference type="GO" id="GO:0051536">
    <property type="term" value="F:iron-sulfur cluster binding"/>
    <property type="evidence" value="ECO:0007669"/>
    <property type="project" value="UniProtKB-KW"/>
</dbReference>
<dbReference type="InterPro" id="IPR023980">
    <property type="entry name" value="CHP04013_B12-bd/rSAM"/>
</dbReference>
<dbReference type="InterPro" id="IPR023404">
    <property type="entry name" value="rSAM_horseshoe"/>
</dbReference>
<dbReference type="RefSeq" id="WP_103896496.1">
    <property type="nucleotide sequence ID" value="NZ_FNUK01000022.1"/>
</dbReference>
<evidence type="ECO:0000313" key="8">
    <source>
        <dbReference type="EMBL" id="SEG02698.1"/>
    </source>
</evidence>
<keyword evidence="3" id="KW-0479">Metal-binding</keyword>
<evidence type="ECO:0000256" key="3">
    <source>
        <dbReference type="ARBA" id="ARBA00022723"/>
    </source>
</evidence>
<dbReference type="CDD" id="cd01335">
    <property type="entry name" value="Radical_SAM"/>
    <property type="match status" value="1"/>
</dbReference>
<dbReference type="CDD" id="cd02068">
    <property type="entry name" value="radical_SAM_B12_BD"/>
    <property type="match status" value="1"/>
</dbReference>
<accession>A0A1H5WTF4</accession>
<dbReference type="SFLD" id="SFLDG01082">
    <property type="entry name" value="B12-binding_domain_containing"/>
    <property type="match status" value="1"/>
</dbReference>
<dbReference type="InterPro" id="IPR058240">
    <property type="entry name" value="rSAM_sf"/>
</dbReference>
<feature type="domain" description="Radical SAM core" evidence="7">
    <location>
        <begin position="164"/>
        <end position="403"/>
    </location>
</feature>
<dbReference type="InterPro" id="IPR007197">
    <property type="entry name" value="rSAM"/>
</dbReference>
<evidence type="ECO:0000256" key="1">
    <source>
        <dbReference type="ARBA" id="ARBA00001966"/>
    </source>
</evidence>
<evidence type="ECO:0000256" key="2">
    <source>
        <dbReference type="ARBA" id="ARBA00022691"/>
    </source>
</evidence>
<dbReference type="PROSITE" id="PS51918">
    <property type="entry name" value="RADICAL_SAM"/>
    <property type="match status" value="1"/>
</dbReference>
<dbReference type="SUPFAM" id="SSF102114">
    <property type="entry name" value="Radical SAM enzymes"/>
    <property type="match status" value="1"/>
</dbReference>
<dbReference type="SFLD" id="SFLDS00029">
    <property type="entry name" value="Radical_SAM"/>
    <property type="match status" value="1"/>
</dbReference>
<dbReference type="EMBL" id="FNUK01000022">
    <property type="protein sequence ID" value="SEG02698.1"/>
    <property type="molecule type" value="Genomic_DNA"/>
</dbReference>
<dbReference type="PROSITE" id="PS51332">
    <property type="entry name" value="B12_BINDING"/>
    <property type="match status" value="1"/>
</dbReference>
<dbReference type="InterPro" id="IPR006158">
    <property type="entry name" value="Cobalamin-bd"/>
</dbReference>
<dbReference type="Pfam" id="PF02310">
    <property type="entry name" value="B12-binding"/>
    <property type="match status" value="1"/>
</dbReference>
<dbReference type="AlphaFoldDB" id="A0A1H5WTF4"/>
<dbReference type="InterPro" id="IPR051198">
    <property type="entry name" value="BchE-like"/>
</dbReference>
<reference evidence="9" key="1">
    <citation type="submission" date="2016-10" db="EMBL/GenBank/DDBJ databases">
        <authorList>
            <person name="Varghese N."/>
            <person name="Submissions S."/>
        </authorList>
    </citation>
    <scope>NUCLEOTIDE SEQUENCE [LARGE SCALE GENOMIC DNA]</scope>
    <source>
        <strain evidence="9">DSM 5463</strain>
    </source>
</reference>
<dbReference type="GO" id="GO:0031419">
    <property type="term" value="F:cobalamin binding"/>
    <property type="evidence" value="ECO:0007669"/>
    <property type="project" value="InterPro"/>
</dbReference>
<keyword evidence="4" id="KW-0408">Iron</keyword>
<dbReference type="Pfam" id="PF04055">
    <property type="entry name" value="Radical_SAM"/>
    <property type="match status" value="1"/>
</dbReference>
<evidence type="ECO:0000259" key="7">
    <source>
        <dbReference type="PROSITE" id="PS51918"/>
    </source>
</evidence>
<evidence type="ECO:0000313" key="9">
    <source>
        <dbReference type="Proteomes" id="UP000242850"/>
    </source>
</evidence>
<evidence type="ECO:0000256" key="4">
    <source>
        <dbReference type="ARBA" id="ARBA00023004"/>
    </source>
</evidence>
<keyword evidence="9" id="KW-1185">Reference proteome</keyword>
<dbReference type="Gene3D" id="3.80.30.20">
    <property type="entry name" value="tm_1862 like domain"/>
    <property type="match status" value="1"/>
</dbReference>
<proteinExistence type="predicted"/>
<dbReference type="PANTHER" id="PTHR43409:SF17">
    <property type="entry name" value="METHYLTHIOTRANSFERASE MJ0865-RELATED"/>
    <property type="match status" value="1"/>
</dbReference>
<name>A0A1H5WTF4_9CLOT</name>
<dbReference type="NCBIfam" id="TIGR04013">
    <property type="entry name" value="B12_SAM_MJ_1487"/>
    <property type="match status" value="1"/>
</dbReference>
<gene>
    <name evidence="8" type="ORF">SAMN05660865_01569</name>
</gene>
<dbReference type="PANTHER" id="PTHR43409">
    <property type="entry name" value="ANAEROBIC MAGNESIUM-PROTOPORPHYRIN IX MONOMETHYL ESTER CYCLASE-RELATED"/>
    <property type="match status" value="1"/>
</dbReference>
<dbReference type="SUPFAM" id="SSF52242">
    <property type="entry name" value="Cobalamin (vitamin B12)-binding domain"/>
    <property type="match status" value="1"/>
</dbReference>
<sequence length="423" mass="48937">MKTAFVVYYNKLNRNSLNALSAALCSDEITRDIPIYFFKKEEDFKNLYEVKQNYDITVVGISFFTTQIWDVKDLMEKIKKEHKDVLTIAGGPHPTGDVEGTLKLGFDIVFVGEAEDSIVEFFRCIKLNEDYHKIKGIAYLKDDKVYYTGKRDYVDLDKHPPFPYMLGKFGHIEITRGCPFACKFCQTSYIFGGKVRHRSINKVLEYAQKMLERNLTDFRVITPNAFSYLSLDGKGINLKGLEEFLKEIYKLYKPKGKIYIGSFPSEVRPEHVTEETLELLKTYADNKNIIIGAQSGSCKILKECKRAHSVEDVYRAVKLSVKYGYVPDVDFIFGLPHETKEDVLDTINFMKELVKLGARIHAHTFMPLPQTPYAKERPGKIDYKIKETLRNMLKADKNVVFGNWTVQERQAERIYNYLNYGIL</sequence>